<proteinExistence type="predicted"/>
<protein>
    <recommendedName>
        <fullName evidence="4">Dentin sialophosphoprotein</fullName>
    </recommendedName>
</protein>
<sequence length="275" mass="29204">MTLLEFLLKLLGNDEESLELQQDFRDHPYETLREAGLEDLTAEDVHDALVLIQDNDTASFDRNYDTGSNHLVAAAAAPHHGGGHHEGDHDGHRGAVEYINKYVTNNYVDDNDTIVDNSVNQKIDTDGGDFDQDIDIDAVTASGEGAVAAGGDIEDSVVTTGDDNIVGDDNNVVNGDNNTTAFGSGNANSASFEDVSVSEGGALSVGGNATGDYDVSDSYNSVSNETNTSVEVEDSYNQDNDVSFSQESESYSETNTTVDSETNVLSGNEVDVEVS</sequence>
<comment type="caution">
    <text evidence="2">The sequence shown here is derived from an EMBL/GenBank/DDBJ whole genome shotgun (WGS) entry which is preliminary data.</text>
</comment>
<gene>
    <name evidence="2" type="ORF">ACFQH9_15845</name>
</gene>
<dbReference type="EMBL" id="JBHSQK010000037">
    <property type="protein sequence ID" value="MFC5949747.1"/>
    <property type="molecule type" value="Genomic_DNA"/>
</dbReference>
<dbReference type="RefSeq" id="WP_379566884.1">
    <property type="nucleotide sequence ID" value="NZ_JBHSQK010000037.1"/>
</dbReference>
<evidence type="ECO:0000313" key="3">
    <source>
        <dbReference type="Proteomes" id="UP001596119"/>
    </source>
</evidence>
<feature type="compositionally biased region" description="Polar residues" evidence="1">
    <location>
        <begin position="237"/>
        <end position="266"/>
    </location>
</feature>
<evidence type="ECO:0008006" key="4">
    <source>
        <dbReference type="Google" id="ProtNLM"/>
    </source>
</evidence>
<reference evidence="3" key="1">
    <citation type="journal article" date="2019" name="Int. J. Syst. Evol. Microbiol.">
        <title>The Global Catalogue of Microorganisms (GCM) 10K type strain sequencing project: providing services to taxonomists for standard genome sequencing and annotation.</title>
        <authorList>
            <consortium name="The Broad Institute Genomics Platform"/>
            <consortium name="The Broad Institute Genome Sequencing Center for Infectious Disease"/>
            <person name="Wu L."/>
            <person name="Ma J."/>
        </authorList>
    </citation>
    <scope>NUCLEOTIDE SEQUENCE [LARGE SCALE GENOMIC DNA]</scope>
    <source>
        <strain evidence="3">CGMCC 4.7397</strain>
    </source>
</reference>
<accession>A0ABW1I824</accession>
<keyword evidence="3" id="KW-1185">Reference proteome</keyword>
<dbReference type="Proteomes" id="UP001596119">
    <property type="component" value="Unassembled WGS sequence"/>
</dbReference>
<organism evidence="2 3">
    <name type="scientific">Pseudonocardia lutea</name>
    <dbReference type="NCBI Taxonomy" id="2172015"/>
    <lineage>
        <taxon>Bacteria</taxon>
        <taxon>Bacillati</taxon>
        <taxon>Actinomycetota</taxon>
        <taxon>Actinomycetes</taxon>
        <taxon>Pseudonocardiales</taxon>
        <taxon>Pseudonocardiaceae</taxon>
        <taxon>Pseudonocardia</taxon>
    </lineage>
</organism>
<evidence type="ECO:0000256" key="1">
    <source>
        <dbReference type="SAM" id="MobiDB-lite"/>
    </source>
</evidence>
<feature type="region of interest" description="Disordered" evidence="1">
    <location>
        <begin position="219"/>
        <end position="275"/>
    </location>
</feature>
<name>A0ABW1I824_9PSEU</name>
<evidence type="ECO:0000313" key="2">
    <source>
        <dbReference type="EMBL" id="MFC5949747.1"/>
    </source>
</evidence>